<organism evidence="1 2">
    <name type="scientific">Roseivirga thermotolerans</name>
    <dbReference type="NCBI Taxonomy" id="1758176"/>
    <lineage>
        <taxon>Bacteria</taxon>
        <taxon>Pseudomonadati</taxon>
        <taxon>Bacteroidota</taxon>
        <taxon>Cytophagia</taxon>
        <taxon>Cytophagales</taxon>
        <taxon>Roseivirgaceae</taxon>
        <taxon>Roseivirga</taxon>
    </lineage>
</organism>
<dbReference type="SUPFAM" id="SSF55874">
    <property type="entry name" value="ATPase domain of HSP90 chaperone/DNA topoisomerase II/histidine kinase"/>
    <property type="match status" value="1"/>
</dbReference>
<dbReference type="Pfam" id="PF13589">
    <property type="entry name" value="HATPase_c_3"/>
    <property type="match status" value="1"/>
</dbReference>
<dbReference type="EMBL" id="BNAG01000004">
    <property type="protein sequence ID" value="GHE73113.1"/>
    <property type="molecule type" value="Genomic_DNA"/>
</dbReference>
<comment type="caution">
    <text evidence="1">The sequence shown here is derived from an EMBL/GenBank/DDBJ whole genome shotgun (WGS) entry which is preliminary data.</text>
</comment>
<accession>A0ABQ3I903</accession>
<sequence>MKINLKQAVKYFFTNPSLELVYVEAVANSIDAGATKIDIEISIEELSKPETLRIVIRDNGEGFTDHRFNKFAELMKVEDDSHKGLGRLVFLSYFDKVDITSYFGKRKRVFQYSTGFEESQMSVQDISGKKQETELIFTAYHLKKIATHDYLRPGYLKKRLLENFYPILYLMKQNGQQLEINIRLTLNQEDARVQLASEKKTISINEIEDLKIESIDASELAMFENMELHYSIKEKAGEKTIITALCIDGRTKNMDIISDENIPFGYEMIFLLSSSFFDGKVSGSRDELKLNEKEKSIVKRIFRKKVSEVLKREIPVIAESNKKTKESLANTYPHLLGYFDKETIGFVKREESIEKAQKRFFRDQKEVLEAVSLTDDKYEKSLELSSRALTEYILYRQLTIDKLKKIDRNNSEADIHNLIVPMGKTYSQSTFMKDLYNNNAWLLDDKYMTYKTVLSDKVMSEVVKKITEDDTEKDNSEPDITLIFSNDPEKTEKVDVVVVELKKRGLKLEDNITAIIQLEKRALKLMQYYPDKIQRIWFYAIVEFDDELKLYLENNGYTSLFSSDTLYYGERTLKLSLTATTHVNVGFYILSLDAFINDADIRNSTFLRILKEHFNEEDQPQ</sequence>
<protein>
    <submittedName>
        <fullName evidence="1">ATPase</fullName>
    </submittedName>
</protein>
<dbReference type="RefSeq" id="WP_189631299.1">
    <property type="nucleotide sequence ID" value="NZ_BNAG01000004.1"/>
</dbReference>
<dbReference type="InterPro" id="IPR036890">
    <property type="entry name" value="HATPase_C_sf"/>
</dbReference>
<dbReference type="Gene3D" id="3.30.565.10">
    <property type="entry name" value="Histidine kinase-like ATPase, C-terminal domain"/>
    <property type="match status" value="1"/>
</dbReference>
<reference evidence="2" key="1">
    <citation type="journal article" date="2019" name="Int. J. Syst. Evol. Microbiol.">
        <title>The Global Catalogue of Microorganisms (GCM) 10K type strain sequencing project: providing services to taxonomists for standard genome sequencing and annotation.</title>
        <authorList>
            <consortium name="The Broad Institute Genomics Platform"/>
            <consortium name="The Broad Institute Genome Sequencing Center for Infectious Disease"/>
            <person name="Wu L."/>
            <person name="Ma J."/>
        </authorList>
    </citation>
    <scope>NUCLEOTIDE SEQUENCE [LARGE SCALE GENOMIC DNA]</scope>
    <source>
        <strain evidence="2">CGMCC 1.15111</strain>
    </source>
</reference>
<evidence type="ECO:0000313" key="2">
    <source>
        <dbReference type="Proteomes" id="UP000658258"/>
    </source>
</evidence>
<gene>
    <name evidence="1" type="ORF">GCM10011340_32050</name>
</gene>
<evidence type="ECO:0000313" key="1">
    <source>
        <dbReference type="EMBL" id="GHE73113.1"/>
    </source>
</evidence>
<proteinExistence type="predicted"/>
<name>A0ABQ3I903_9BACT</name>
<dbReference type="Proteomes" id="UP000658258">
    <property type="component" value="Unassembled WGS sequence"/>
</dbReference>
<keyword evidence="2" id="KW-1185">Reference proteome</keyword>